<gene>
    <name evidence="1" type="ORF">K1T71_011988</name>
</gene>
<proteinExistence type="predicted"/>
<name>A0ACC1CMK3_9NEOP</name>
<reference evidence="1 2" key="1">
    <citation type="journal article" date="2021" name="Front. Genet.">
        <title>Chromosome-Level Genome Assembly Reveals Significant Gene Expansion in the Toll and IMD Signaling Pathways of Dendrolimus kikuchii.</title>
        <authorList>
            <person name="Zhou J."/>
            <person name="Wu P."/>
            <person name="Xiong Z."/>
            <person name="Liu N."/>
            <person name="Zhao N."/>
            <person name="Ji M."/>
            <person name="Qiu Y."/>
            <person name="Yang B."/>
        </authorList>
    </citation>
    <scope>NUCLEOTIDE SEQUENCE [LARGE SCALE GENOMIC DNA]</scope>
    <source>
        <strain evidence="1">Ann1</strain>
    </source>
</reference>
<keyword evidence="2" id="KW-1185">Reference proteome</keyword>
<dbReference type="EMBL" id="CM034407">
    <property type="protein sequence ID" value="KAJ0172849.1"/>
    <property type="molecule type" value="Genomic_DNA"/>
</dbReference>
<comment type="caution">
    <text evidence="1">The sequence shown here is derived from an EMBL/GenBank/DDBJ whole genome shotgun (WGS) entry which is preliminary data.</text>
</comment>
<organism evidence="1 2">
    <name type="scientific">Dendrolimus kikuchii</name>
    <dbReference type="NCBI Taxonomy" id="765133"/>
    <lineage>
        <taxon>Eukaryota</taxon>
        <taxon>Metazoa</taxon>
        <taxon>Ecdysozoa</taxon>
        <taxon>Arthropoda</taxon>
        <taxon>Hexapoda</taxon>
        <taxon>Insecta</taxon>
        <taxon>Pterygota</taxon>
        <taxon>Neoptera</taxon>
        <taxon>Endopterygota</taxon>
        <taxon>Lepidoptera</taxon>
        <taxon>Glossata</taxon>
        <taxon>Ditrysia</taxon>
        <taxon>Bombycoidea</taxon>
        <taxon>Lasiocampidae</taxon>
        <taxon>Dendrolimus</taxon>
    </lineage>
</organism>
<evidence type="ECO:0000313" key="1">
    <source>
        <dbReference type="EMBL" id="KAJ0172849.1"/>
    </source>
</evidence>
<dbReference type="Proteomes" id="UP000824533">
    <property type="component" value="Linkage Group LG21"/>
</dbReference>
<evidence type="ECO:0000313" key="2">
    <source>
        <dbReference type="Proteomes" id="UP000824533"/>
    </source>
</evidence>
<protein>
    <submittedName>
        <fullName evidence="1">Uncharacterized protein</fullName>
    </submittedName>
</protein>
<accession>A0ACC1CMK3</accession>
<sequence>MLVLPGASSAPKADALAERLRTVLDAGDVAVSRPEKTVCLRVSGLDDCTTEGEVAAAISQATGCPVDSVKSTKIRFGPDGSGSTVVACPVAAAKKLQEGKLLVGWASAISVASIQEASEELLTRTNSEEVALLRAANSRMEAELADLRSELRSLQAELTRPRTEAAPPAPPPNMETTMAANLDRLTLLMESRFAAMEERMKSKNTAPGLDGIPGRAWVLSHDALESRMTRLFTACLVQGQFPSRWKTGKLVLIRKEGRPADSPSAYRPIVLLDEVGKLFERVLADRLVRHLEEIGPDLADNQFGFRRGRSTIDAIARVKSQAEEAIARGEVLLAVSLDISNAFNTLPWSCIKEALRYHGVPAYLRRVIGDYLSERAVVFPSHRGWSRRAMTCGVPQGSVLGPLLWNIAYDWVIRGAVLSRVSVTCYADDTLVVARERTHEEAGRLATAGVAHMVARIQLLGLEVALHKTEAVVFHGPRNKPPPGLHIVVGGTHIAVGARMKYLGLVLDSRWEFSAHFAALAPRLVGAAGALSRLLPNIGGPSAPCRKLHEGVVRSMALYGAPIWAEHLTAKNVALLRRPQRVMAVRAIRGYRTISFEAASLLAGSLPWDLEARVLSRLYEWRKDALRRDFRPAPREIEGKRAEFRRDLMAEWATRLAHPSAGHRIIAAIRPAFTSWTERRHGALSFRLTQVLSGHGCFGRYLCQIRREQTAGCHHCSAGAEDTALHTLQECSAWDEQRRALGAIIGFDLSLPAVIAAMAGSSTSWDAVASFCEAVMPAKEAAERERERDSNIYSFYSIFLLCIVLISTVITQSLIFNLLMTVGDGGAHYRIPPSSNWTCLTKGIMLGVVSLLPAAIFTSGWRALRILWTFPPRMGATTMTT</sequence>